<accession>A0A484HCP0</accession>
<dbReference type="AlphaFoldDB" id="A0A484HCP0"/>
<gene>
    <name evidence="1" type="ORF">EPICR_100052</name>
</gene>
<evidence type="ECO:0000313" key="1">
    <source>
        <dbReference type="EMBL" id="VEN73006.1"/>
    </source>
</evidence>
<protein>
    <submittedName>
        <fullName evidence="1">Uncharacterized protein</fullName>
    </submittedName>
</protein>
<proteinExistence type="predicted"/>
<name>A0A484HCP0_9BACT</name>
<reference evidence="1" key="1">
    <citation type="submission" date="2019-01" db="EMBL/GenBank/DDBJ databases">
        <authorList>
            <consortium name="Genoscope - CEA"/>
            <person name="William W."/>
        </authorList>
    </citation>
    <scope>NUCLEOTIDE SEQUENCE</scope>
    <source>
        <strain evidence="1">CR-1</strain>
    </source>
</reference>
<organism evidence="1">
    <name type="scientific">uncultured Desulfobacteraceae bacterium</name>
    <dbReference type="NCBI Taxonomy" id="218296"/>
    <lineage>
        <taxon>Bacteria</taxon>
        <taxon>Pseudomonadati</taxon>
        <taxon>Thermodesulfobacteriota</taxon>
        <taxon>Desulfobacteria</taxon>
        <taxon>Desulfobacterales</taxon>
        <taxon>Desulfobacteraceae</taxon>
        <taxon>environmental samples</taxon>
    </lineage>
</organism>
<sequence length="64" mass="7638">MSKIRKIFRKNVMRKITEMQLKIDQVPISDIEIDLHSRDKIPQLLLGLQAIDSNRKLRDDVFEF</sequence>
<dbReference type="EMBL" id="CAACVI010000002">
    <property type="protein sequence ID" value="VEN73006.1"/>
    <property type="molecule type" value="Genomic_DNA"/>
</dbReference>